<comment type="caution">
    <text evidence="1">The sequence shown here is derived from an EMBL/GenBank/DDBJ whole genome shotgun (WGS) entry which is preliminary data.</text>
</comment>
<gene>
    <name evidence="1" type="ORF">I6N95_14510</name>
</gene>
<protein>
    <submittedName>
        <fullName evidence="1">DUF169 domain-containing protein</fullName>
    </submittedName>
</protein>
<dbReference type="AlphaFoldDB" id="A0A940PE01"/>
<proteinExistence type="predicted"/>
<dbReference type="RefSeq" id="WP_209529221.1">
    <property type="nucleotide sequence ID" value="NZ_JAEEGA010000009.1"/>
</dbReference>
<dbReference type="InterPro" id="IPR003748">
    <property type="entry name" value="DUF169"/>
</dbReference>
<accession>A0A940PE01</accession>
<dbReference type="PANTHER" id="PTHR37954">
    <property type="entry name" value="BLL4979 PROTEIN"/>
    <property type="match status" value="1"/>
</dbReference>
<evidence type="ECO:0000313" key="2">
    <source>
        <dbReference type="Proteomes" id="UP000674938"/>
    </source>
</evidence>
<name>A0A940PE01_9ENTE</name>
<dbReference type="Proteomes" id="UP000674938">
    <property type="component" value="Unassembled WGS sequence"/>
</dbReference>
<reference evidence="1" key="1">
    <citation type="submission" date="2020-12" db="EMBL/GenBank/DDBJ databases">
        <title>Vagococcus allomyrinae sp. nov. and Enterococcus lavae sp. nov., isolated from the larvae of Allomyrina dichotoma.</title>
        <authorList>
            <person name="Lee S.D."/>
        </authorList>
    </citation>
    <scope>NUCLEOTIDE SEQUENCE</scope>
    <source>
        <strain evidence="1">BWB3-3</strain>
    </source>
</reference>
<keyword evidence="2" id="KW-1185">Reference proteome</keyword>
<organism evidence="1 2">
    <name type="scientific">Vagococcus allomyrinae</name>
    <dbReference type="NCBI Taxonomy" id="2794353"/>
    <lineage>
        <taxon>Bacteria</taxon>
        <taxon>Bacillati</taxon>
        <taxon>Bacillota</taxon>
        <taxon>Bacilli</taxon>
        <taxon>Lactobacillales</taxon>
        <taxon>Enterococcaceae</taxon>
        <taxon>Vagococcus</taxon>
    </lineage>
</organism>
<dbReference type="EMBL" id="JAEEGA010000009">
    <property type="protein sequence ID" value="MBP1042228.1"/>
    <property type="molecule type" value="Genomic_DNA"/>
</dbReference>
<dbReference type="Pfam" id="PF02596">
    <property type="entry name" value="DUF169"/>
    <property type="match status" value="1"/>
</dbReference>
<sequence length="258" mass="29052">MKYSGEISPLKTDLSILNKLGLEQQPIGMKFLFNQPEGVPKLNGGVPMCLMPEETRKNGPFYADKDNFVCAEPLFLGLANDDPFSNVGLIGTKCGLDIFEEARANRRIYDVLPRLKNGTCNYLLFAPLDQLKFDPDVLTIVGTAKQIEIIMRAYTYSTEFMYESKTTPVIGCSWTFAYPYISGKLNYITQGICFGHNARSVSKPGNITVSIPFNLISLIIENLHQMTWELAAYGDTREEYTERFKRVTSSSHIADNRD</sequence>
<evidence type="ECO:0000313" key="1">
    <source>
        <dbReference type="EMBL" id="MBP1042228.1"/>
    </source>
</evidence>
<dbReference type="PANTHER" id="PTHR37954:SF3">
    <property type="entry name" value="DUF169 DOMAIN-CONTAINING PROTEIN"/>
    <property type="match status" value="1"/>
</dbReference>